<dbReference type="Proteomes" id="UP000823749">
    <property type="component" value="Chromosome 1"/>
</dbReference>
<evidence type="ECO:0000256" key="4">
    <source>
        <dbReference type="SAM" id="MobiDB-lite"/>
    </source>
</evidence>
<evidence type="ECO:0000256" key="3">
    <source>
        <dbReference type="ARBA" id="ARBA00023136"/>
    </source>
</evidence>
<gene>
    <name evidence="6" type="ORF">RHGRI_001957</name>
</gene>
<organism evidence="6 7">
    <name type="scientific">Rhododendron griersonianum</name>
    <dbReference type="NCBI Taxonomy" id="479676"/>
    <lineage>
        <taxon>Eukaryota</taxon>
        <taxon>Viridiplantae</taxon>
        <taxon>Streptophyta</taxon>
        <taxon>Embryophyta</taxon>
        <taxon>Tracheophyta</taxon>
        <taxon>Spermatophyta</taxon>
        <taxon>Magnoliopsida</taxon>
        <taxon>eudicotyledons</taxon>
        <taxon>Gunneridae</taxon>
        <taxon>Pentapetalae</taxon>
        <taxon>asterids</taxon>
        <taxon>Ericales</taxon>
        <taxon>Ericaceae</taxon>
        <taxon>Ericoideae</taxon>
        <taxon>Rhodoreae</taxon>
        <taxon>Rhododendron</taxon>
    </lineage>
</organism>
<proteinExistence type="predicted"/>
<feature type="transmembrane region" description="Helical" evidence="5">
    <location>
        <begin position="12"/>
        <end position="31"/>
    </location>
</feature>
<dbReference type="AlphaFoldDB" id="A0AAV6LMW0"/>
<comment type="subcellular location">
    <subcellularLocation>
        <location evidence="1">Membrane</location>
    </subcellularLocation>
</comment>
<name>A0AAV6LMW0_9ERIC</name>
<keyword evidence="5" id="KW-1133">Transmembrane helix</keyword>
<evidence type="ECO:0000256" key="2">
    <source>
        <dbReference type="ARBA" id="ARBA00022692"/>
    </source>
</evidence>
<keyword evidence="7" id="KW-1185">Reference proteome</keyword>
<evidence type="ECO:0000313" key="7">
    <source>
        <dbReference type="Proteomes" id="UP000823749"/>
    </source>
</evidence>
<evidence type="ECO:0000256" key="1">
    <source>
        <dbReference type="ARBA" id="ARBA00004370"/>
    </source>
</evidence>
<feature type="region of interest" description="Disordered" evidence="4">
    <location>
        <begin position="105"/>
        <end position="129"/>
    </location>
</feature>
<protein>
    <recommendedName>
        <fullName evidence="8">Cytochrome c oxidase subunit 2</fullName>
    </recommendedName>
</protein>
<dbReference type="InterPro" id="IPR036257">
    <property type="entry name" value="Cyt_c_oxidase_su2_TM_sf"/>
</dbReference>
<dbReference type="GO" id="GO:0016020">
    <property type="term" value="C:membrane"/>
    <property type="evidence" value="ECO:0007669"/>
    <property type="project" value="UniProtKB-SubCell"/>
</dbReference>
<keyword evidence="3 5" id="KW-0472">Membrane</keyword>
<evidence type="ECO:0008006" key="8">
    <source>
        <dbReference type="Google" id="ProtNLM"/>
    </source>
</evidence>
<keyword evidence="2 5" id="KW-0812">Transmembrane</keyword>
<sequence>MMQGIIDLHHDIFFFLILILVFVSQVLVRALQAKAGLDRTVKQEPISILEGTLTRKKWGIFSNEYDKAPNSKYSVRGTELLFPGTILRLKTFFFSRNLQRSATKFQTSKPDVKPVSMSSPRSVDPGGKGNHPIVRDIFLSFGAHQVSRRLISRSTIIFLMNKKAALPKFR</sequence>
<reference evidence="6" key="1">
    <citation type="submission" date="2020-08" db="EMBL/GenBank/DDBJ databases">
        <title>Plant Genome Project.</title>
        <authorList>
            <person name="Zhang R.-G."/>
        </authorList>
    </citation>
    <scope>NUCLEOTIDE SEQUENCE</scope>
    <source>
        <strain evidence="6">WSP0</strain>
        <tissue evidence="6">Leaf</tissue>
    </source>
</reference>
<evidence type="ECO:0000313" key="6">
    <source>
        <dbReference type="EMBL" id="KAG5566192.1"/>
    </source>
</evidence>
<dbReference type="Gene3D" id="1.10.287.90">
    <property type="match status" value="1"/>
</dbReference>
<dbReference type="EMBL" id="JACTNZ010000001">
    <property type="protein sequence ID" value="KAG5566192.1"/>
    <property type="molecule type" value="Genomic_DNA"/>
</dbReference>
<comment type="caution">
    <text evidence="6">The sequence shown here is derived from an EMBL/GenBank/DDBJ whole genome shotgun (WGS) entry which is preliminary data.</text>
</comment>
<accession>A0AAV6LMW0</accession>
<evidence type="ECO:0000256" key="5">
    <source>
        <dbReference type="SAM" id="Phobius"/>
    </source>
</evidence>